<organism evidence="4 5">
    <name type="scientific">Sulfuracidifex metallicus DSM 6482 = JCM 9184</name>
    <dbReference type="NCBI Taxonomy" id="523847"/>
    <lineage>
        <taxon>Archaea</taxon>
        <taxon>Thermoproteota</taxon>
        <taxon>Thermoprotei</taxon>
        <taxon>Sulfolobales</taxon>
        <taxon>Sulfolobaceae</taxon>
        <taxon>Sulfuracidifex</taxon>
    </lineage>
</organism>
<protein>
    <submittedName>
        <fullName evidence="4">Glycosyltransferase</fullName>
    </submittedName>
</protein>
<dbReference type="Proteomes" id="UP000470772">
    <property type="component" value="Unassembled WGS sequence"/>
</dbReference>
<dbReference type="Pfam" id="PF13439">
    <property type="entry name" value="Glyco_transf_4"/>
    <property type="match status" value="1"/>
</dbReference>
<accession>A0A6A9QK59</accession>
<evidence type="ECO:0000259" key="2">
    <source>
        <dbReference type="Pfam" id="PF00534"/>
    </source>
</evidence>
<keyword evidence="1 4" id="KW-0808">Transferase</keyword>
<evidence type="ECO:0000256" key="1">
    <source>
        <dbReference type="ARBA" id="ARBA00022679"/>
    </source>
</evidence>
<dbReference type="GO" id="GO:0016757">
    <property type="term" value="F:glycosyltransferase activity"/>
    <property type="evidence" value="ECO:0007669"/>
    <property type="project" value="InterPro"/>
</dbReference>
<dbReference type="Gene3D" id="3.40.50.2000">
    <property type="entry name" value="Glycogen Phosphorylase B"/>
    <property type="match status" value="2"/>
</dbReference>
<name>A0A6A9QK59_SULME</name>
<feature type="domain" description="Glycosyltransferase subfamily 4-like N-terminal" evidence="3">
    <location>
        <begin position="14"/>
        <end position="178"/>
    </location>
</feature>
<sequence>MRVVQVAPFYYPIIGGVEKVVKEISEFLVNKGHEVFVVTYNRDRRHITNFKPVEDINGVKVIRVKPLLIWSHGSYSPSIPKIVKSLNPDIVHVHVWRHPHVFQLSEIGSVKILQPHSPFYNIGQVGYITYIYYKFIDNLLGKSIIGKYNIISMTPFEQEILIKKFGMNSKLIPNGVDDKLFSISSKGGDFYLYIGRISNEKNILTMLRAYEKSNVKRPLILAGPDNGLAKEVIKYIRVHNINAKYIGEVTEEDKINLLSRCRALVNPSPYEGFGLTLLEAEAIGKPTIIVGHGGQEYAAPPDKASIRVNNDVESLSEAFIRMEDDILYKKLSDGAKSWAENFRLSKILNIYLEYYLELVKV</sequence>
<feature type="domain" description="Glycosyl transferase family 1" evidence="2">
    <location>
        <begin position="186"/>
        <end position="337"/>
    </location>
</feature>
<dbReference type="CDD" id="cd03801">
    <property type="entry name" value="GT4_PimA-like"/>
    <property type="match status" value="1"/>
</dbReference>
<dbReference type="PANTHER" id="PTHR46401">
    <property type="entry name" value="GLYCOSYLTRANSFERASE WBBK-RELATED"/>
    <property type="match status" value="1"/>
</dbReference>
<dbReference type="EMBL" id="WGGD01000005">
    <property type="protein sequence ID" value="MUN28489.1"/>
    <property type="molecule type" value="Genomic_DNA"/>
</dbReference>
<evidence type="ECO:0000259" key="3">
    <source>
        <dbReference type="Pfam" id="PF13439"/>
    </source>
</evidence>
<dbReference type="Pfam" id="PF00534">
    <property type="entry name" value="Glycos_transf_1"/>
    <property type="match status" value="1"/>
</dbReference>
<keyword evidence="5" id="KW-1185">Reference proteome</keyword>
<evidence type="ECO:0000313" key="5">
    <source>
        <dbReference type="Proteomes" id="UP000470772"/>
    </source>
</evidence>
<dbReference type="RefSeq" id="WP_156016277.1">
    <property type="nucleotide sequence ID" value="NZ_WGGD01000005.1"/>
</dbReference>
<dbReference type="SUPFAM" id="SSF53756">
    <property type="entry name" value="UDP-Glycosyltransferase/glycogen phosphorylase"/>
    <property type="match status" value="1"/>
</dbReference>
<evidence type="ECO:0000313" key="4">
    <source>
        <dbReference type="EMBL" id="MUN28489.1"/>
    </source>
</evidence>
<gene>
    <name evidence="4" type="ORF">GC250_03220</name>
</gene>
<dbReference type="AlphaFoldDB" id="A0A6A9QK59"/>
<comment type="caution">
    <text evidence="4">The sequence shown here is derived from an EMBL/GenBank/DDBJ whole genome shotgun (WGS) entry which is preliminary data.</text>
</comment>
<dbReference type="InterPro" id="IPR001296">
    <property type="entry name" value="Glyco_trans_1"/>
</dbReference>
<proteinExistence type="predicted"/>
<reference evidence="4 5" key="1">
    <citation type="submission" date="2019-10" db="EMBL/GenBank/DDBJ databases">
        <title>Sequencing and Assembly of Multiple Reported Metal-Biooxidizing Members of the Extremely Thermoacidophilic Archaeal Family Sulfolobaceae.</title>
        <authorList>
            <person name="Counts J.A."/>
            <person name="Kelly R.M."/>
        </authorList>
    </citation>
    <scope>NUCLEOTIDE SEQUENCE [LARGE SCALE GENOMIC DNA]</scope>
    <source>
        <strain evidence="4 5">DSM 6482</strain>
    </source>
</reference>
<dbReference type="PANTHER" id="PTHR46401:SF2">
    <property type="entry name" value="GLYCOSYLTRANSFERASE WBBK-RELATED"/>
    <property type="match status" value="1"/>
</dbReference>
<dbReference type="InterPro" id="IPR028098">
    <property type="entry name" value="Glyco_trans_4-like_N"/>
</dbReference>